<dbReference type="InterPro" id="IPR013604">
    <property type="entry name" value="7TM_chemorcpt"/>
</dbReference>
<protein>
    <submittedName>
        <fullName evidence="10">Gustatory receptor for sugar taste 43a-like</fullName>
    </submittedName>
</protein>
<sequence>MLVQIQHLDDAHALLCESSLSLTDRFGAVLLVDVLNLLLHFVATAYFFFTGLLLKTSPLSGSYVAMQAFWLAAHLSRLLLLVWSCSKAKQEANRTGALIGMFMNNIPANSALRRQLEMFTMQLMHHRVTFSACGLFELELPLVVNVLGSVTTYLVVLLQLKGPSSNSIASSQQRK</sequence>
<dbReference type="KEGG" id="tpal:117654091"/>
<keyword evidence="3 8" id="KW-0812">Transmembrane</keyword>
<dbReference type="GO" id="GO:0043025">
    <property type="term" value="C:neuronal cell body"/>
    <property type="evidence" value="ECO:0007669"/>
    <property type="project" value="TreeGrafter"/>
</dbReference>
<keyword evidence="5 8" id="KW-0472">Membrane</keyword>
<evidence type="ECO:0000256" key="3">
    <source>
        <dbReference type="ARBA" id="ARBA00022692"/>
    </source>
</evidence>
<keyword evidence="7" id="KW-0807">Transducer</keyword>
<reference evidence="10" key="1">
    <citation type="submission" date="2025-08" db="UniProtKB">
        <authorList>
            <consortium name="RefSeq"/>
        </authorList>
    </citation>
    <scope>IDENTIFICATION</scope>
    <source>
        <tissue evidence="10">Total insect</tissue>
    </source>
</reference>
<evidence type="ECO:0000313" key="10">
    <source>
        <dbReference type="RefSeq" id="XP_034256155.1"/>
    </source>
</evidence>
<dbReference type="GO" id="GO:0050909">
    <property type="term" value="P:sensory perception of taste"/>
    <property type="evidence" value="ECO:0007669"/>
    <property type="project" value="InterPro"/>
</dbReference>
<evidence type="ECO:0000256" key="2">
    <source>
        <dbReference type="ARBA" id="ARBA00022475"/>
    </source>
</evidence>
<evidence type="ECO:0000256" key="5">
    <source>
        <dbReference type="ARBA" id="ARBA00023136"/>
    </source>
</evidence>
<dbReference type="AlphaFoldDB" id="A0A6P9AFA2"/>
<evidence type="ECO:0000313" key="9">
    <source>
        <dbReference type="Proteomes" id="UP000515158"/>
    </source>
</evidence>
<accession>A0A6P9AFA2</accession>
<dbReference type="Pfam" id="PF08395">
    <property type="entry name" value="7tm_7"/>
    <property type="match status" value="1"/>
</dbReference>
<evidence type="ECO:0000256" key="8">
    <source>
        <dbReference type="SAM" id="Phobius"/>
    </source>
</evidence>
<dbReference type="GO" id="GO:0008049">
    <property type="term" value="P:male courtship behavior"/>
    <property type="evidence" value="ECO:0007669"/>
    <property type="project" value="TreeGrafter"/>
</dbReference>
<keyword evidence="2" id="KW-1003">Cell membrane</keyword>
<dbReference type="InParanoid" id="A0A6P9AFA2"/>
<evidence type="ECO:0000256" key="1">
    <source>
        <dbReference type="ARBA" id="ARBA00004651"/>
    </source>
</evidence>
<evidence type="ECO:0000256" key="7">
    <source>
        <dbReference type="ARBA" id="ARBA00023224"/>
    </source>
</evidence>
<evidence type="ECO:0000256" key="4">
    <source>
        <dbReference type="ARBA" id="ARBA00022989"/>
    </source>
</evidence>
<comment type="subcellular location">
    <subcellularLocation>
        <location evidence="1">Cell membrane</location>
        <topology evidence="1">Multi-pass membrane protein</topology>
    </subcellularLocation>
</comment>
<dbReference type="GO" id="GO:0005886">
    <property type="term" value="C:plasma membrane"/>
    <property type="evidence" value="ECO:0007669"/>
    <property type="project" value="UniProtKB-SubCell"/>
</dbReference>
<dbReference type="GO" id="GO:0030425">
    <property type="term" value="C:dendrite"/>
    <property type="evidence" value="ECO:0007669"/>
    <property type="project" value="TreeGrafter"/>
</dbReference>
<organism evidence="10">
    <name type="scientific">Thrips palmi</name>
    <name type="common">Melon thrips</name>
    <dbReference type="NCBI Taxonomy" id="161013"/>
    <lineage>
        <taxon>Eukaryota</taxon>
        <taxon>Metazoa</taxon>
        <taxon>Ecdysozoa</taxon>
        <taxon>Arthropoda</taxon>
        <taxon>Hexapoda</taxon>
        <taxon>Insecta</taxon>
        <taxon>Pterygota</taxon>
        <taxon>Neoptera</taxon>
        <taxon>Paraneoptera</taxon>
        <taxon>Thysanoptera</taxon>
        <taxon>Terebrantia</taxon>
        <taxon>Thripoidea</taxon>
        <taxon>Thripidae</taxon>
        <taxon>Thrips</taxon>
    </lineage>
</organism>
<dbReference type="GO" id="GO:0030424">
    <property type="term" value="C:axon"/>
    <property type="evidence" value="ECO:0007669"/>
    <property type="project" value="TreeGrafter"/>
</dbReference>
<keyword evidence="4 8" id="KW-1133">Transmembrane helix</keyword>
<keyword evidence="9" id="KW-1185">Reference proteome</keyword>
<dbReference type="GO" id="GO:0007165">
    <property type="term" value="P:signal transduction"/>
    <property type="evidence" value="ECO:0007669"/>
    <property type="project" value="UniProtKB-KW"/>
</dbReference>
<evidence type="ECO:0000256" key="6">
    <source>
        <dbReference type="ARBA" id="ARBA00023170"/>
    </source>
</evidence>
<dbReference type="PANTHER" id="PTHR21143:SF133">
    <property type="entry name" value="GUSTATORY AND PHEROMONE RECEPTOR 32A-RELATED"/>
    <property type="match status" value="1"/>
</dbReference>
<dbReference type="GO" id="GO:0007635">
    <property type="term" value="P:chemosensory behavior"/>
    <property type="evidence" value="ECO:0007669"/>
    <property type="project" value="TreeGrafter"/>
</dbReference>
<name>A0A6P9AFA2_THRPL</name>
<gene>
    <name evidence="10" type="primary">LOC117654091</name>
</gene>
<dbReference type="OrthoDB" id="6366728at2759"/>
<keyword evidence="6" id="KW-0675">Receptor</keyword>
<feature type="transmembrane region" description="Helical" evidence="8">
    <location>
        <begin position="28"/>
        <end position="49"/>
    </location>
</feature>
<dbReference type="RefSeq" id="XP_034256155.1">
    <property type="nucleotide sequence ID" value="XM_034400264.1"/>
</dbReference>
<dbReference type="GeneID" id="117654091"/>
<dbReference type="PANTHER" id="PTHR21143">
    <property type="entry name" value="INVERTEBRATE GUSTATORY RECEPTOR"/>
    <property type="match status" value="1"/>
</dbReference>
<dbReference type="Proteomes" id="UP000515158">
    <property type="component" value="Unplaced"/>
</dbReference>
<proteinExistence type="predicted"/>
<feature type="transmembrane region" description="Helical" evidence="8">
    <location>
        <begin position="61"/>
        <end position="83"/>
    </location>
</feature>